<dbReference type="Gene3D" id="3.40.50.300">
    <property type="entry name" value="P-loop containing nucleotide triphosphate hydrolases"/>
    <property type="match status" value="1"/>
</dbReference>
<proteinExistence type="predicted"/>
<dbReference type="GO" id="GO:0005524">
    <property type="term" value="F:ATP binding"/>
    <property type="evidence" value="ECO:0007669"/>
    <property type="project" value="UniProtKB-KW"/>
</dbReference>
<dbReference type="InterPro" id="IPR025943">
    <property type="entry name" value="Sigma_54_int_dom_ATP-bd_2"/>
</dbReference>
<keyword evidence="1" id="KW-0547">Nucleotide-binding</keyword>
<dbReference type="PROSITE" id="PS50045">
    <property type="entry name" value="SIGMA54_INTERACT_4"/>
    <property type="match status" value="1"/>
</dbReference>
<reference evidence="7 8" key="1">
    <citation type="submission" date="2020-08" db="EMBL/GenBank/DDBJ databases">
        <title>Genomic Encyclopedia of Type Strains, Phase IV (KMG-IV): sequencing the most valuable type-strain genomes for metagenomic binning, comparative biology and taxonomic classification.</title>
        <authorList>
            <person name="Goeker M."/>
        </authorList>
    </citation>
    <scope>NUCLEOTIDE SEQUENCE [LARGE SCALE GENOMIC DNA]</scope>
    <source>
        <strain evidence="7 8">DSM 22975</strain>
    </source>
</reference>
<evidence type="ECO:0000313" key="8">
    <source>
        <dbReference type="Proteomes" id="UP000585721"/>
    </source>
</evidence>
<dbReference type="InterPro" id="IPR009057">
    <property type="entry name" value="Homeodomain-like_sf"/>
</dbReference>
<dbReference type="SMART" id="SM00382">
    <property type="entry name" value="AAA"/>
    <property type="match status" value="1"/>
</dbReference>
<evidence type="ECO:0000256" key="3">
    <source>
        <dbReference type="ARBA" id="ARBA00023015"/>
    </source>
</evidence>
<accession>A0A841GFD3</accession>
<dbReference type="Pfam" id="PF02954">
    <property type="entry name" value="HTH_8"/>
    <property type="match status" value="1"/>
</dbReference>
<dbReference type="Pfam" id="PF25601">
    <property type="entry name" value="AAA_lid_14"/>
    <property type="match status" value="1"/>
</dbReference>
<dbReference type="PANTHER" id="PTHR32071">
    <property type="entry name" value="TRANSCRIPTIONAL REGULATORY PROTEIN"/>
    <property type="match status" value="1"/>
</dbReference>
<dbReference type="RefSeq" id="WP_188027009.1">
    <property type="nucleotide sequence ID" value="NZ_JACHGR010000007.1"/>
</dbReference>
<dbReference type="Proteomes" id="UP000585721">
    <property type="component" value="Unassembled WGS sequence"/>
</dbReference>
<evidence type="ECO:0000256" key="1">
    <source>
        <dbReference type="ARBA" id="ARBA00022741"/>
    </source>
</evidence>
<dbReference type="InterPro" id="IPR027417">
    <property type="entry name" value="P-loop_NTPase"/>
</dbReference>
<dbReference type="GO" id="GO:0043565">
    <property type="term" value="F:sequence-specific DNA binding"/>
    <property type="evidence" value="ECO:0007669"/>
    <property type="project" value="InterPro"/>
</dbReference>
<keyword evidence="5" id="KW-0804">Transcription</keyword>
<organism evidence="7 8">
    <name type="scientific">Tolumonas osonensis</name>
    <dbReference type="NCBI Taxonomy" id="675874"/>
    <lineage>
        <taxon>Bacteria</taxon>
        <taxon>Pseudomonadati</taxon>
        <taxon>Pseudomonadota</taxon>
        <taxon>Gammaproteobacteria</taxon>
        <taxon>Aeromonadales</taxon>
        <taxon>Aeromonadaceae</taxon>
        <taxon>Tolumonas</taxon>
    </lineage>
</organism>
<dbReference type="Gene3D" id="1.10.10.60">
    <property type="entry name" value="Homeodomain-like"/>
    <property type="match status" value="1"/>
</dbReference>
<dbReference type="InterPro" id="IPR058031">
    <property type="entry name" value="AAA_lid_NorR"/>
</dbReference>
<dbReference type="InterPro" id="IPR045343">
    <property type="entry name" value="VpsR"/>
</dbReference>
<dbReference type="SUPFAM" id="SSF46689">
    <property type="entry name" value="Homeodomain-like"/>
    <property type="match status" value="1"/>
</dbReference>
<dbReference type="PANTHER" id="PTHR32071:SF120">
    <property type="entry name" value="TRANSCRIPTIONAL REGULATOR-RELATED"/>
    <property type="match status" value="1"/>
</dbReference>
<dbReference type="AlphaFoldDB" id="A0A841GFD3"/>
<name>A0A841GFD3_9GAMM</name>
<dbReference type="InterPro" id="IPR003593">
    <property type="entry name" value="AAA+_ATPase"/>
</dbReference>
<dbReference type="Pfam" id="PF20161">
    <property type="entry name" value="VpsR"/>
    <property type="match status" value="1"/>
</dbReference>
<dbReference type="PRINTS" id="PR01590">
    <property type="entry name" value="HTHFIS"/>
</dbReference>
<dbReference type="SUPFAM" id="SSF52540">
    <property type="entry name" value="P-loop containing nucleoside triphosphate hydrolases"/>
    <property type="match status" value="1"/>
</dbReference>
<evidence type="ECO:0000259" key="6">
    <source>
        <dbReference type="PROSITE" id="PS50045"/>
    </source>
</evidence>
<dbReference type="InterPro" id="IPR002197">
    <property type="entry name" value="HTH_Fis"/>
</dbReference>
<dbReference type="EMBL" id="JACHGR010000007">
    <property type="protein sequence ID" value="MBB6056287.1"/>
    <property type="molecule type" value="Genomic_DNA"/>
</dbReference>
<dbReference type="FunFam" id="3.40.50.300:FF:000006">
    <property type="entry name" value="DNA-binding transcriptional regulator NtrC"/>
    <property type="match status" value="1"/>
</dbReference>
<evidence type="ECO:0000256" key="4">
    <source>
        <dbReference type="ARBA" id="ARBA00023125"/>
    </source>
</evidence>
<evidence type="ECO:0000256" key="2">
    <source>
        <dbReference type="ARBA" id="ARBA00022840"/>
    </source>
</evidence>
<keyword evidence="2" id="KW-0067">ATP-binding</keyword>
<sequence length="453" mass="50400">MDVRELICLRTAGVWNMPEVALAAGWLPCPVCTVNEAMELYKRTHPLVGLILLDKFGLDEKADHDIELLLAQTSSDMAWIGLVPPGMMTQSTVCDLLAKYLYDYHTLPVDDSRLLSSLGHAYGMAGLRSVPPLHCGMVATGRGCMIGNSPSMRRVFHQLEKIASIDSYVMLVGESGTGKELAAHIIFQRSCRRNGPFIAVNCGAIPANLIQSELFGHEKGSFTGAFRRRIGHIEEANGGTLFLDEIGDLPLELQVNLLRFLQEKKITRVGGSEVIPVDVRVISATNRDLREDIRTGRFRQDLFFRLCVLDLELPPLRERGEDVELLANHFLCSMRAGLNPLVRSFSPSALHLMRSYHWPGNVRELKNRVARALVMCEKRVICPQDLELDSESPGSEPLIQSTTLAEARAEVDKLVTQRALQSNGNNVMAAARQLGISRVTLYRLMEKYKLLPS</sequence>
<comment type="caution">
    <text evidence="7">The sequence shown here is derived from an EMBL/GenBank/DDBJ whole genome shotgun (WGS) entry which is preliminary data.</text>
</comment>
<evidence type="ECO:0000313" key="7">
    <source>
        <dbReference type="EMBL" id="MBB6056287.1"/>
    </source>
</evidence>
<gene>
    <name evidence="7" type="ORF">HNR75_002219</name>
</gene>
<dbReference type="InterPro" id="IPR002078">
    <property type="entry name" value="Sigma_54_int"/>
</dbReference>
<dbReference type="PROSITE" id="PS00688">
    <property type="entry name" value="SIGMA54_INTERACT_3"/>
    <property type="match status" value="1"/>
</dbReference>
<dbReference type="CDD" id="cd00009">
    <property type="entry name" value="AAA"/>
    <property type="match status" value="1"/>
</dbReference>
<keyword evidence="4 7" id="KW-0238">DNA-binding</keyword>
<protein>
    <submittedName>
        <fullName evidence="7">DNA-binding NtrC family response regulator</fullName>
    </submittedName>
</protein>
<dbReference type="Pfam" id="PF00158">
    <property type="entry name" value="Sigma54_activat"/>
    <property type="match status" value="1"/>
</dbReference>
<dbReference type="PROSITE" id="PS00676">
    <property type="entry name" value="SIGMA54_INTERACT_2"/>
    <property type="match status" value="1"/>
</dbReference>
<feature type="domain" description="Sigma-54 factor interaction" evidence="6">
    <location>
        <begin position="145"/>
        <end position="374"/>
    </location>
</feature>
<dbReference type="GO" id="GO:0006355">
    <property type="term" value="P:regulation of DNA-templated transcription"/>
    <property type="evidence" value="ECO:0007669"/>
    <property type="project" value="InterPro"/>
</dbReference>
<keyword evidence="8" id="KW-1185">Reference proteome</keyword>
<dbReference type="Gene3D" id="1.10.8.60">
    <property type="match status" value="1"/>
</dbReference>
<evidence type="ECO:0000256" key="5">
    <source>
        <dbReference type="ARBA" id="ARBA00023163"/>
    </source>
</evidence>
<dbReference type="InterPro" id="IPR025944">
    <property type="entry name" value="Sigma_54_int_dom_CS"/>
</dbReference>
<keyword evidence="3" id="KW-0805">Transcription regulation</keyword>